<evidence type="ECO:0000256" key="13">
    <source>
        <dbReference type="ARBA" id="ARBA00034329"/>
    </source>
</evidence>
<dbReference type="Pfam" id="PF23106">
    <property type="entry name" value="EGF_Teneurin"/>
    <property type="match status" value="2"/>
</dbReference>
<organism evidence="17 18">
    <name type="scientific">Chloropicon primus</name>
    <dbReference type="NCBI Taxonomy" id="1764295"/>
    <lineage>
        <taxon>Eukaryota</taxon>
        <taxon>Viridiplantae</taxon>
        <taxon>Chlorophyta</taxon>
        <taxon>Chloropicophyceae</taxon>
        <taxon>Chloropicales</taxon>
        <taxon>Chloropicaceae</taxon>
        <taxon>Chloropicon</taxon>
    </lineage>
</organism>
<accession>A0A5B8MB54</accession>
<keyword evidence="9 15" id="KW-0472">Membrane</keyword>
<keyword evidence="18" id="KW-1185">Reference proteome</keyword>
<dbReference type="Proteomes" id="UP000316726">
    <property type="component" value="Chromosome 1"/>
</dbReference>
<proteinExistence type="inferred from homology"/>
<dbReference type="PANTHER" id="PTHR46059">
    <property type="entry name" value="BETA-GALACTOSIDE ALPHA-2,6-SIALYLTRANSFERASE"/>
    <property type="match status" value="1"/>
</dbReference>
<dbReference type="STRING" id="1764295.A0A5B8MB54"/>
<name>A0A5B8MB54_9CHLO</name>
<dbReference type="PANTHER" id="PTHR46059:SF1">
    <property type="entry name" value="BETA-GALACTOSIDE ALPHA-2,6-SIALYLTRANSFERASE"/>
    <property type="match status" value="1"/>
</dbReference>
<evidence type="ECO:0000313" key="18">
    <source>
        <dbReference type="Proteomes" id="UP000316726"/>
    </source>
</evidence>
<dbReference type="SUPFAM" id="SSF57196">
    <property type="entry name" value="EGF/Laminin"/>
    <property type="match status" value="1"/>
</dbReference>
<keyword evidence="8" id="KW-0333">Golgi apparatus</keyword>
<evidence type="ECO:0000256" key="5">
    <source>
        <dbReference type="ARBA" id="ARBA00022692"/>
    </source>
</evidence>
<feature type="domain" description="EGF-like" evidence="16">
    <location>
        <begin position="86"/>
        <end position="119"/>
    </location>
</feature>
<dbReference type="PROSITE" id="PS00022">
    <property type="entry name" value="EGF_1"/>
    <property type="match status" value="1"/>
</dbReference>
<keyword evidence="3 17" id="KW-0328">Glycosyltransferase</keyword>
<feature type="transmembrane region" description="Helical" evidence="15">
    <location>
        <begin position="20"/>
        <end position="39"/>
    </location>
</feature>
<comment type="similarity">
    <text evidence="2">Belongs to the glycosyltransferase 29 family.</text>
</comment>
<dbReference type="EMBL" id="CP031034">
    <property type="protein sequence ID" value="QDZ17606.1"/>
    <property type="molecule type" value="Genomic_DNA"/>
</dbReference>
<dbReference type="Gene3D" id="3.90.1480.20">
    <property type="entry name" value="Glycosyl transferase family 29"/>
    <property type="match status" value="1"/>
</dbReference>
<evidence type="ECO:0000256" key="9">
    <source>
        <dbReference type="ARBA" id="ARBA00023136"/>
    </source>
</evidence>
<dbReference type="GO" id="GO:0097503">
    <property type="term" value="P:sialylation"/>
    <property type="evidence" value="ECO:0007669"/>
    <property type="project" value="TreeGrafter"/>
</dbReference>
<dbReference type="GO" id="GO:0032580">
    <property type="term" value="C:Golgi cisterna membrane"/>
    <property type="evidence" value="ECO:0007669"/>
    <property type="project" value="UniProtKB-SubCell"/>
</dbReference>
<dbReference type="Gene3D" id="2.10.25.10">
    <property type="entry name" value="Laminin"/>
    <property type="match status" value="2"/>
</dbReference>
<evidence type="ECO:0000256" key="1">
    <source>
        <dbReference type="ARBA" id="ARBA00004447"/>
    </source>
</evidence>
<evidence type="ECO:0000256" key="6">
    <source>
        <dbReference type="ARBA" id="ARBA00022968"/>
    </source>
</evidence>
<dbReference type="InterPro" id="IPR000742">
    <property type="entry name" value="EGF"/>
</dbReference>
<evidence type="ECO:0000259" key="16">
    <source>
        <dbReference type="PROSITE" id="PS50026"/>
    </source>
</evidence>
<reference evidence="17 18" key="1">
    <citation type="submission" date="2018-07" db="EMBL/GenBank/DDBJ databases">
        <title>The complete nuclear genome of the prasinophyte Chloropicon primus (CCMP1205).</title>
        <authorList>
            <person name="Pombert J.-F."/>
            <person name="Otis C."/>
            <person name="Turmel M."/>
            <person name="Lemieux C."/>
        </authorList>
    </citation>
    <scope>NUCLEOTIDE SEQUENCE [LARGE SCALE GENOMIC DNA]</scope>
    <source>
        <strain evidence="17 18">CCMP1205</strain>
    </source>
</reference>
<dbReference type="AlphaFoldDB" id="A0A5B8MB54"/>
<evidence type="ECO:0000256" key="14">
    <source>
        <dbReference type="PROSITE-ProRule" id="PRU00076"/>
    </source>
</evidence>
<evidence type="ECO:0000256" key="7">
    <source>
        <dbReference type="ARBA" id="ARBA00022989"/>
    </source>
</evidence>
<evidence type="ECO:0000256" key="3">
    <source>
        <dbReference type="ARBA" id="ARBA00022676"/>
    </source>
</evidence>
<protein>
    <recommendedName>
        <fullName evidence="13">beta-galactoside alpha-(2,6)-sialyltransferase</fullName>
        <ecNumber evidence="13">2.4.3.1</ecNumber>
    </recommendedName>
</protein>
<dbReference type="OrthoDB" id="442731at2759"/>
<comment type="subcellular location">
    <subcellularLocation>
        <location evidence="1">Golgi apparatus</location>
        <location evidence="1">Golgi stack membrane</location>
        <topology evidence="1">Single-pass type II membrane protein</topology>
    </subcellularLocation>
</comment>
<keyword evidence="14" id="KW-0245">EGF-like domain</keyword>
<keyword evidence="6" id="KW-0735">Signal-anchor</keyword>
<dbReference type="Pfam" id="PF00777">
    <property type="entry name" value="Glyco_transf_29"/>
    <property type="match status" value="1"/>
</dbReference>
<evidence type="ECO:0000256" key="10">
    <source>
        <dbReference type="ARBA" id="ARBA00023157"/>
    </source>
</evidence>
<evidence type="ECO:0000256" key="15">
    <source>
        <dbReference type="SAM" id="Phobius"/>
    </source>
</evidence>
<keyword evidence="5 15" id="KW-0812">Transmembrane</keyword>
<keyword evidence="7 15" id="KW-1133">Transmembrane helix</keyword>
<dbReference type="InterPro" id="IPR038578">
    <property type="entry name" value="GT29-like_sf"/>
</dbReference>
<keyword evidence="4 17" id="KW-0808">Transferase</keyword>
<evidence type="ECO:0000256" key="11">
    <source>
        <dbReference type="ARBA" id="ARBA00023180"/>
    </source>
</evidence>
<keyword evidence="11" id="KW-0325">Glycoprotein</keyword>
<gene>
    <name evidence="17" type="ORF">A3770_01p01240</name>
</gene>
<evidence type="ECO:0000256" key="12">
    <source>
        <dbReference type="ARBA" id="ARBA00034249"/>
    </source>
</evidence>
<dbReference type="EC" id="2.4.3.1" evidence="13"/>
<comment type="catalytic activity">
    <reaction evidence="12">
        <text>a beta-D-galactoside + CMP-N-acetyl-beta-neuraminate = an N-acetyl-alpha-neuraminyl-(2-&gt;6)-beta-D-galactosyl derivative + CMP + H(+)</text>
        <dbReference type="Rhea" id="RHEA:52104"/>
        <dbReference type="ChEBI" id="CHEBI:15378"/>
        <dbReference type="ChEBI" id="CHEBI:28034"/>
        <dbReference type="ChEBI" id="CHEBI:57812"/>
        <dbReference type="ChEBI" id="CHEBI:60377"/>
        <dbReference type="ChEBI" id="CHEBI:136398"/>
        <dbReference type="EC" id="2.4.3.1"/>
    </reaction>
</comment>
<feature type="disulfide bond" evidence="14">
    <location>
        <begin position="109"/>
        <end position="118"/>
    </location>
</feature>
<evidence type="ECO:0000256" key="4">
    <source>
        <dbReference type="ARBA" id="ARBA00022679"/>
    </source>
</evidence>
<dbReference type="InterPro" id="IPR001675">
    <property type="entry name" value="Glyco_trans_29"/>
</dbReference>
<feature type="disulfide bond" evidence="14">
    <location>
        <begin position="90"/>
        <end position="100"/>
    </location>
</feature>
<keyword evidence="10 14" id="KW-1015">Disulfide bond</keyword>
<evidence type="ECO:0000313" key="17">
    <source>
        <dbReference type="EMBL" id="QDZ17606.1"/>
    </source>
</evidence>
<dbReference type="PROSITE" id="PS50026">
    <property type="entry name" value="EGF_3"/>
    <property type="match status" value="1"/>
</dbReference>
<comment type="caution">
    <text evidence="14">Lacks conserved residue(s) required for the propagation of feature annotation.</text>
</comment>
<dbReference type="GO" id="GO:0003835">
    <property type="term" value="F:beta-galactoside alpha-2,6-sialyltransferase activity"/>
    <property type="evidence" value="ECO:0007669"/>
    <property type="project" value="UniProtKB-EC"/>
</dbReference>
<sequence>MRKIPGQARNPGSFLGNFKLWWLCLNTLLVVGLLSRRLLDLEPSPTGQFQACRDANTPCAPECGIHGVCKYGTCECEKGWSGEDCGIRTCHRNCSNNGFCLIETGTCVCNRRFTGEDCSVDVSLLKEEEIYKAVSEKIDQNGRLDREVEHLVNARSAKKYHFELCRNNKGPCSSNWLTQMVPLIPLLPRDDIHLKLHSCALVSSGKGIVYNASSEYRETRRGEDIDKHKAVFRLNNAPTEGFEEWVGRRTTHRLVEGDYAQMVQTLLGTEVTLNETKSVVSPMNWWVGGYPQVEKVTYIMVVYPNIIRNQIRPPDSNGYGPFRDVFPGNRRHILSPHLMKEIMDIYSKYREEIKSKGLGCYKAKSIRVPQMFTALMYSLQVCKDVHVYGVSADSIGDQCCYHEITEGFSSRNPICDDLTKSHVFRMLLKTNRVFLYK</sequence>
<evidence type="ECO:0000256" key="8">
    <source>
        <dbReference type="ARBA" id="ARBA00023034"/>
    </source>
</evidence>
<evidence type="ECO:0000256" key="2">
    <source>
        <dbReference type="ARBA" id="ARBA00006003"/>
    </source>
</evidence>